<organism evidence="2">
    <name type="scientific">marine sediment metagenome</name>
    <dbReference type="NCBI Taxonomy" id="412755"/>
    <lineage>
        <taxon>unclassified sequences</taxon>
        <taxon>metagenomes</taxon>
        <taxon>ecological metagenomes</taxon>
    </lineage>
</organism>
<sequence>MPTTLFNPPRKKKKKKKKTIIRKKIDYVPPHTGTKDEMWAVKGRLRQDYINKRRDKLIKAAKKREKAEKAKRKK</sequence>
<feature type="region of interest" description="Disordered" evidence="1">
    <location>
        <begin position="1"/>
        <end position="20"/>
    </location>
</feature>
<reference evidence="2" key="1">
    <citation type="journal article" date="2014" name="Front. Microbiol.">
        <title>High frequency of phylogenetically diverse reductive dehalogenase-homologous genes in deep subseafloor sedimentary metagenomes.</title>
        <authorList>
            <person name="Kawai M."/>
            <person name="Futagami T."/>
            <person name="Toyoda A."/>
            <person name="Takaki Y."/>
            <person name="Nishi S."/>
            <person name="Hori S."/>
            <person name="Arai W."/>
            <person name="Tsubouchi T."/>
            <person name="Morono Y."/>
            <person name="Uchiyama I."/>
            <person name="Ito T."/>
            <person name="Fujiyama A."/>
            <person name="Inagaki F."/>
            <person name="Takami H."/>
        </authorList>
    </citation>
    <scope>NUCLEOTIDE SEQUENCE</scope>
    <source>
        <strain evidence="2">Expedition CK06-06</strain>
    </source>
</reference>
<comment type="caution">
    <text evidence="2">The sequence shown here is derived from an EMBL/GenBank/DDBJ whole genome shotgun (WGS) entry which is preliminary data.</text>
</comment>
<name>X1CRK2_9ZZZZ</name>
<dbReference type="AlphaFoldDB" id="X1CRK2"/>
<accession>X1CRK2</accession>
<protein>
    <submittedName>
        <fullName evidence="2">Uncharacterized protein</fullName>
    </submittedName>
</protein>
<feature type="compositionally biased region" description="Basic residues" evidence="1">
    <location>
        <begin position="9"/>
        <end position="20"/>
    </location>
</feature>
<dbReference type="EMBL" id="BART01010240">
    <property type="protein sequence ID" value="GAG86896.1"/>
    <property type="molecule type" value="Genomic_DNA"/>
</dbReference>
<evidence type="ECO:0000313" key="2">
    <source>
        <dbReference type="EMBL" id="GAG86896.1"/>
    </source>
</evidence>
<proteinExistence type="predicted"/>
<gene>
    <name evidence="2" type="ORF">S01H4_22365</name>
</gene>
<evidence type="ECO:0000256" key="1">
    <source>
        <dbReference type="SAM" id="MobiDB-lite"/>
    </source>
</evidence>